<comment type="caution">
    <text evidence="2">The sequence shown here is derived from an EMBL/GenBank/DDBJ whole genome shotgun (WGS) entry which is preliminary data.</text>
</comment>
<organism evidence="2 3">
    <name type="scientific">Streptomyces chiangmaiensis</name>
    <dbReference type="NCBI Taxonomy" id="766497"/>
    <lineage>
        <taxon>Bacteria</taxon>
        <taxon>Bacillati</taxon>
        <taxon>Actinomycetota</taxon>
        <taxon>Actinomycetes</taxon>
        <taxon>Kitasatosporales</taxon>
        <taxon>Streptomycetaceae</taxon>
        <taxon>Streptomyces</taxon>
    </lineage>
</organism>
<dbReference type="RefSeq" id="WP_329509798.1">
    <property type="nucleotide sequence ID" value="NZ_BAAAYZ010000196.1"/>
</dbReference>
<reference evidence="2" key="1">
    <citation type="submission" date="2024-01" db="EMBL/GenBank/DDBJ databases">
        <title>First draft genome sequence data of TA4-1, the type strain of Gram-positive actinobacterium Streptomyces chiangmaiensis.</title>
        <authorList>
            <person name="Yasawong M."/>
            <person name="Nantapong N."/>
        </authorList>
    </citation>
    <scope>NUCLEOTIDE SEQUENCE</scope>
    <source>
        <strain evidence="2">TA4-1</strain>
    </source>
</reference>
<evidence type="ECO:0000313" key="3">
    <source>
        <dbReference type="Proteomes" id="UP001333996"/>
    </source>
</evidence>
<feature type="region of interest" description="Disordered" evidence="1">
    <location>
        <begin position="41"/>
        <end position="86"/>
    </location>
</feature>
<dbReference type="EMBL" id="JAYWVC010000107">
    <property type="protein sequence ID" value="MED7825386.1"/>
    <property type="molecule type" value="Genomic_DNA"/>
</dbReference>
<proteinExistence type="predicted"/>
<accession>A0ABU7FMP3</accession>
<protein>
    <submittedName>
        <fullName evidence="2">Uncharacterized protein</fullName>
    </submittedName>
</protein>
<keyword evidence="3" id="KW-1185">Reference proteome</keyword>
<name>A0ABU7FMP3_9ACTN</name>
<sequence length="86" mass="8623">MERQLKVVADVAGYWNRVRAVDVRTHTMTAVGDGATRAVPVTTGAPAWAPGTPAPGSRSRRATAAATGTSAGTTGGRAAPGVNAHV</sequence>
<evidence type="ECO:0000313" key="2">
    <source>
        <dbReference type="EMBL" id="MED7825386.1"/>
    </source>
</evidence>
<dbReference type="Proteomes" id="UP001333996">
    <property type="component" value="Unassembled WGS sequence"/>
</dbReference>
<gene>
    <name evidence="2" type="ORF">VXC91_26210</name>
</gene>
<evidence type="ECO:0000256" key="1">
    <source>
        <dbReference type="SAM" id="MobiDB-lite"/>
    </source>
</evidence>